<comment type="caution">
    <text evidence="4">The sequence shown here is derived from an EMBL/GenBank/DDBJ whole genome shotgun (WGS) entry which is preliminary data.</text>
</comment>
<evidence type="ECO:0000256" key="1">
    <source>
        <dbReference type="SAM" id="Coils"/>
    </source>
</evidence>
<dbReference type="PROSITE" id="PS50076">
    <property type="entry name" value="DNAJ_2"/>
    <property type="match status" value="1"/>
</dbReference>
<dbReference type="Proteomes" id="UP000604046">
    <property type="component" value="Unassembled WGS sequence"/>
</dbReference>
<feature type="coiled-coil region" evidence="1">
    <location>
        <begin position="125"/>
        <end position="152"/>
    </location>
</feature>
<feature type="non-terminal residue" evidence="4">
    <location>
        <position position="1"/>
    </location>
</feature>
<evidence type="ECO:0000313" key="5">
    <source>
        <dbReference type="Proteomes" id="UP000604046"/>
    </source>
</evidence>
<dbReference type="InterPro" id="IPR036869">
    <property type="entry name" value="J_dom_sf"/>
</dbReference>
<dbReference type="InterPro" id="IPR050817">
    <property type="entry name" value="DjlA_DnaK_co-chaperone"/>
</dbReference>
<dbReference type="OrthoDB" id="110024at2759"/>
<dbReference type="AlphaFoldDB" id="A0A812K0U7"/>
<evidence type="ECO:0000259" key="3">
    <source>
        <dbReference type="PROSITE" id="PS50076"/>
    </source>
</evidence>
<feature type="domain" description="J" evidence="3">
    <location>
        <begin position="183"/>
        <end position="239"/>
    </location>
</feature>
<dbReference type="PANTHER" id="PTHR24074">
    <property type="entry name" value="CO-CHAPERONE PROTEIN DJLA"/>
    <property type="match status" value="1"/>
</dbReference>
<protein>
    <submittedName>
        <fullName evidence="4">JJJ1 protein</fullName>
    </submittedName>
</protein>
<dbReference type="PRINTS" id="PR00625">
    <property type="entry name" value="JDOMAIN"/>
</dbReference>
<organism evidence="4 5">
    <name type="scientific">Symbiodinium natans</name>
    <dbReference type="NCBI Taxonomy" id="878477"/>
    <lineage>
        <taxon>Eukaryota</taxon>
        <taxon>Sar</taxon>
        <taxon>Alveolata</taxon>
        <taxon>Dinophyceae</taxon>
        <taxon>Suessiales</taxon>
        <taxon>Symbiodiniaceae</taxon>
        <taxon>Symbiodinium</taxon>
    </lineage>
</organism>
<accession>A0A812K0U7</accession>
<evidence type="ECO:0000256" key="2">
    <source>
        <dbReference type="SAM" id="MobiDB-lite"/>
    </source>
</evidence>
<dbReference type="CDD" id="cd06257">
    <property type="entry name" value="DnaJ"/>
    <property type="match status" value="1"/>
</dbReference>
<sequence>CPSVVTAADPPADALSKEREECDYYPSTSWPDAQQDVLRDTEGSTSTPHTLEGDLESDCDGDVSWCNEKVLQDKVQQQNAELTRLRREIAVLRSHGANPPDVQELLQRAKLFVQAKDSAKDLQEPKDLQDKVQQQNAELTRLRREIAVLRSHGANPPDVQELLQRAKLFVQAKVKDVPKHLLPHFATLGLDPNATADAVRKRYRWMAIQCHPDKCSRKDATKQFQDLVVAYEAVAKHLA</sequence>
<name>A0A812K0U7_9DINO</name>
<keyword evidence="1" id="KW-0175">Coiled coil</keyword>
<gene>
    <name evidence="4" type="primary">JJJ1</name>
    <name evidence="4" type="ORF">SNAT2548_LOCUS8016</name>
</gene>
<keyword evidence="5" id="KW-1185">Reference proteome</keyword>
<dbReference type="InterPro" id="IPR001623">
    <property type="entry name" value="DnaJ_domain"/>
</dbReference>
<dbReference type="SMART" id="SM00271">
    <property type="entry name" value="DnaJ"/>
    <property type="match status" value="1"/>
</dbReference>
<feature type="region of interest" description="Disordered" evidence="2">
    <location>
        <begin position="24"/>
        <end position="56"/>
    </location>
</feature>
<proteinExistence type="predicted"/>
<dbReference type="Pfam" id="PF00226">
    <property type="entry name" value="DnaJ"/>
    <property type="match status" value="1"/>
</dbReference>
<feature type="coiled-coil region" evidence="1">
    <location>
        <begin position="68"/>
        <end position="95"/>
    </location>
</feature>
<dbReference type="SUPFAM" id="SSF46565">
    <property type="entry name" value="Chaperone J-domain"/>
    <property type="match status" value="1"/>
</dbReference>
<dbReference type="EMBL" id="CAJNDS010000575">
    <property type="protein sequence ID" value="CAE7220050.1"/>
    <property type="molecule type" value="Genomic_DNA"/>
</dbReference>
<evidence type="ECO:0000313" key="4">
    <source>
        <dbReference type="EMBL" id="CAE7220050.1"/>
    </source>
</evidence>
<reference evidence="4" key="1">
    <citation type="submission" date="2021-02" db="EMBL/GenBank/DDBJ databases">
        <authorList>
            <person name="Dougan E. K."/>
            <person name="Rhodes N."/>
            <person name="Thang M."/>
            <person name="Chan C."/>
        </authorList>
    </citation>
    <scope>NUCLEOTIDE SEQUENCE</scope>
</reference>
<dbReference type="Gene3D" id="1.10.287.110">
    <property type="entry name" value="DnaJ domain"/>
    <property type="match status" value="1"/>
</dbReference>